<evidence type="ECO:0000256" key="9">
    <source>
        <dbReference type="ARBA" id="ARBA00029447"/>
    </source>
</evidence>
<keyword evidence="5 11" id="KW-0812">Transmembrane</keyword>
<comment type="caution">
    <text evidence="14">The sequence shown here is derived from an EMBL/GenBank/DDBJ whole genome shotgun (WGS) entry which is preliminary data.</text>
</comment>
<dbReference type="PANTHER" id="PTHR32089:SF114">
    <property type="entry name" value="METHYL-ACCEPTING CHEMOTAXIS PROTEIN MCPB"/>
    <property type="match status" value="1"/>
</dbReference>
<keyword evidence="8 10" id="KW-0807">Transducer</keyword>
<dbReference type="SUPFAM" id="SSF58104">
    <property type="entry name" value="Methyl-accepting chemotaxis protein (MCP) signaling domain"/>
    <property type="match status" value="1"/>
</dbReference>
<comment type="similarity">
    <text evidence="9">Belongs to the methyl-accepting chemotaxis (MCP) protein family.</text>
</comment>
<accession>A0A3S0JSE0</accession>
<dbReference type="RefSeq" id="WP_126292539.1">
    <property type="nucleotide sequence ID" value="NZ_RXNR01000003.1"/>
</dbReference>
<dbReference type="Gene3D" id="1.10.287.950">
    <property type="entry name" value="Methyl-accepting chemotaxis protein"/>
    <property type="match status" value="1"/>
</dbReference>
<keyword evidence="4" id="KW-0145">Chemotaxis</keyword>
<dbReference type="Pfam" id="PF00672">
    <property type="entry name" value="HAMP"/>
    <property type="match status" value="1"/>
</dbReference>
<evidence type="ECO:0000256" key="10">
    <source>
        <dbReference type="PROSITE-ProRule" id="PRU00284"/>
    </source>
</evidence>
<keyword evidence="7 11" id="KW-0472">Membrane</keyword>
<feature type="domain" description="HAMP" evidence="13">
    <location>
        <begin position="306"/>
        <end position="358"/>
    </location>
</feature>
<comment type="subcellular location">
    <subcellularLocation>
        <location evidence="1">Cell membrane</location>
        <topology evidence="1">Multi-pass membrane protein</topology>
    </subcellularLocation>
</comment>
<dbReference type="GO" id="GO:0006935">
    <property type="term" value="P:chemotaxis"/>
    <property type="evidence" value="ECO:0007669"/>
    <property type="project" value="UniProtKB-KW"/>
</dbReference>
<dbReference type="GO" id="GO:0007165">
    <property type="term" value="P:signal transduction"/>
    <property type="evidence" value="ECO:0007669"/>
    <property type="project" value="UniProtKB-KW"/>
</dbReference>
<gene>
    <name evidence="14" type="ORF">EKG35_01470</name>
</gene>
<name>A0A3S0JSE0_9BACI</name>
<organism evidence="14 15">
    <name type="scientific">Lysinibacillus telephonicus</name>
    <dbReference type="NCBI Taxonomy" id="1714840"/>
    <lineage>
        <taxon>Bacteria</taxon>
        <taxon>Bacillati</taxon>
        <taxon>Bacillota</taxon>
        <taxon>Bacilli</taxon>
        <taxon>Bacillales</taxon>
        <taxon>Bacillaceae</taxon>
        <taxon>Lysinibacillus</taxon>
    </lineage>
</organism>
<feature type="transmembrane region" description="Helical" evidence="11">
    <location>
        <begin position="285"/>
        <end position="305"/>
    </location>
</feature>
<proteinExistence type="inferred from homology"/>
<dbReference type="Proteomes" id="UP000276349">
    <property type="component" value="Unassembled WGS sequence"/>
</dbReference>
<dbReference type="PROSITE" id="PS50885">
    <property type="entry name" value="HAMP"/>
    <property type="match status" value="1"/>
</dbReference>
<keyword evidence="3" id="KW-0488">Methylation</keyword>
<dbReference type="PANTHER" id="PTHR32089">
    <property type="entry name" value="METHYL-ACCEPTING CHEMOTAXIS PROTEIN MCPB"/>
    <property type="match status" value="1"/>
</dbReference>
<dbReference type="Gene3D" id="3.30.450.20">
    <property type="entry name" value="PAS domain"/>
    <property type="match status" value="1"/>
</dbReference>
<dbReference type="SMART" id="SM00283">
    <property type="entry name" value="MA"/>
    <property type="match status" value="1"/>
</dbReference>
<dbReference type="PROSITE" id="PS50111">
    <property type="entry name" value="CHEMOTAXIS_TRANSDUC_2"/>
    <property type="match status" value="1"/>
</dbReference>
<evidence type="ECO:0000256" key="3">
    <source>
        <dbReference type="ARBA" id="ARBA00022481"/>
    </source>
</evidence>
<evidence type="ECO:0000256" key="4">
    <source>
        <dbReference type="ARBA" id="ARBA00022500"/>
    </source>
</evidence>
<sequence>MKLSIRWRIIAIVLVIIVLGLGSLATISSLTISSKTEESVVNQSGIIVNQLSNSITTFLDGYEQSMKKMSASPEVLDYFKNSTTYNDAADIKFRSELATYLSVYNGASSIYFTDGDKIITEPHFDEIFDLDVHSCSWFNDAIANPDSFIWSAPYIDSSTGQYAIAGSIAVKEGNEVVGVLGVDILLSSLTEMISSIDLGFEGYPVILDASGTAIVHPSKFGENLSSEEYVASILADSNQTSNLETSVDNEESVLVYNKIPEIGWTVAAIYNVDNLQENAQSIQHIILLFTIVILIITFIVLYFFITKTIKPISTLSSLMGQVSNGDLTVHIDVKSQDEIGRLSHHFNEMIDNMKRIIGVVKDSSLNVEERSHHLSALAEETSASSIEVSKAVNEIAVGATTSSENADAVTESSSKLGDKINGMQEQSKALHDITLEAGKLNEIGQEKMKNLLGSFDLSKGELNEMTASVSTLEKKVAAIGSVMDTISEISAQTNLLALNASIEAARAGEHGKGFAVVAEEVRKLAEQSASATEQVKTTILELQQKSHQVTSQMKEMENTFNDQGIVVEDTGALFASISNLINNMEVTFTNITTEIEDIVKYKDRVVETIETMALTAQSTAAACEEVSASSDEQLTAIHSVADASEQLNNLSTELSIAVSKFKI</sequence>
<dbReference type="InterPro" id="IPR003660">
    <property type="entry name" value="HAMP_dom"/>
</dbReference>
<dbReference type="CDD" id="cd06225">
    <property type="entry name" value="HAMP"/>
    <property type="match status" value="1"/>
</dbReference>
<evidence type="ECO:0000256" key="6">
    <source>
        <dbReference type="ARBA" id="ARBA00022989"/>
    </source>
</evidence>
<evidence type="ECO:0000313" key="14">
    <source>
        <dbReference type="EMBL" id="RTQ96065.1"/>
    </source>
</evidence>
<evidence type="ECO:0000256" key="2">
    <source>
        <dbReference type="ARBA" id="ARBA00022475"/>
    </source>
</evidence>
<evidence type="ECO:0000313" key="15">
    <source>
        <dbReference type="Proteomes" id="UP000276349"/>
    </source>
</evidence>
<keyword evidence="2" id="KW-1003">Cell membrane</keyword>
<evidence type="ECO:0000256" key="1">
    <source>
        <dbReference type="ARBA" id="ARBA00004651"/>
    </source>
</evidence>
<dbReference type="CDD" id="cd12912">
    <property type="entry name" value="PDC2_MCP_like"/>
    <property type="match status" value="1"/>
</dbReference>
<keyword evidence="15" id="KW-1185">Reference proteome</keyword>
<evidence type="ECO:0000256" key="5">
    <source>
        <dbReference type="ARBA" id="ARBA00022692"/>
    </source>
</evidence>
<evidence type="ECO:0000259" key="13">
    <source>
        <dbReference type="PROSITE" id="PS50885"/>
    </source>
</evidence>
<dbReference type="InterPro" id="IPR004089">
    <property type="entry name" value="MCPsignal_dom"/>
</dbReference>
<keyword evidence="6 11" id="KW-1133">Transmembrane helix</keyword>
<dbReference type="InterPro" id="IPR029151">
    <property type="entry name" value="Sensor-like_sf"/>
</dbReference>
<dbReference type="EMBL" id="RXNR01000003">
    <property type="protein sequence ID" value="RTQ96065.1"/>
    <property type="molecule type" value="Genomic_DNA"/>
</dbReference>
<dbReference type="AlphaFoldDB" id="A0A3S0JSE0"/>
<evidence type="ECO:0000256" key="11">
    <source>
        <dbReference type="SAM" id="Phobius"/>
    </source>
</evidence>
<dbReference type="SUPFAM" id="SSF103190">
    <property type="entry name" value="Sensory domain-like"/>
    <property type="match status" value="1"/>
</dbReference>
<dbReference type="InterPro" id="IPR033479">
    <property type="entry name" value="dCache_1"/>
</dbReference>
<dbReference type="OrthoDB" id="9760371at2"/>
<dbReference type="Pfam" id="PF00015">
    <property type="entry name" value="MCPsignal"/>
    <property type="match status" value="1"/>
</dbReference>
<evidence type="ECO:0000256" key="7">
    <source>
        <dbReference type="ARBA" id="ARBA00023136"/>
    </source>
</evidence>
<protein>
    <submittedName>
        <fullName evidence="14">Methyl-accepting chemotaxis protein</fullName>
    </submittedName>
</protein>
<evidence type="ECO:0000259" key="12">
    <source>
        <dbReference type="PROSITE" id="PS50111"/>
    </source>
</evidence>
<dbReference type="GO" id="GO:0005886">
    <property type="term" value="C:plasma membrane"/>
    <property type="evidence" value="ECO:0007669"/>
    <property type="project" value="UniProtKB-SubCell"/>
</dbReference>
<evidence type="ECO:0000256" key="8">
    <source>
        <dbReference type="ARBA" id="ARBA00023224"/>
    </source>
</evidence>
<reference evidence="14 15" key="1">
    <citation type="submission" date="2018-12" db="EMBL/GenBank/DDBJ databases">
        <authorList>
            <person name="Yu L."/>
        </authorList>
    </citation>
    <scope>NUCLEOTIDE SEQUENCE [LARGE SCALE GENOMIC DNA]</scope>
    <source>
        <strain evidence="14 15">S5H2222</strain>
    </source>
</reference>
<dbReference type="Pfam" id="PF02743">
    <property type="entry name" value="dCache_1"/>
    <property type="match status" value="1"/>
</dbReference>
<dbReference type="SMART" id="SM00304">
    <property type="entry name" value="HAMP"/>
    <property type="match status" value="1"/>
</dbReference>
<feature type="domain" description="Methyl-accepting transducer" evidence="12">
    <location>
        <begin position="377"/>
        <end position="627"/>
    </location>
</feature>